<dbReference type="RefSeq" id="XP_060123495.1">
    <property type="nucleotide sequence ID" value="XM_060267512.1"/>
</dbReference>
<dbReference type="InterPro" id="IPR027640">
    <property type="entry name" value="Kinesin-like_fam"/>
</dbReference>
<dbReference type="Gene3D" id="3.40.850.10">
    <property type="entry name" value="Kinesin motor domain"/>
    <property type="match status" value="1"/>
</dbReference>
<dbReference type="EMBL" id="CP119964">
    <property type="protein sequence ID" value="WFD40598.1"/>
    <property type="molecule type" value="Genomic_DNA"/>
</dbReference>
<dbReference type="PANTHER" id="PTHR47968:SF75">
    <property type="entry name" value="CENTROMERE-ASSOCIATED PROTEIN E"/>
    <property type="match status" value="1"/>
</dbReference>
<keyword evidence="10" id="KW-1185">Reference proteome</keyword>
<dbReference type="PANTHER" id="PTHR47968">
    <property type="entry name" value="CENTROMERE PROTEIN E"/>
    <property type="match status" value="1"/>
</dbReference>
<dbReference type="GO" id="GO:0000278">
    <property type="term" value="P:mitotic cell cycle"/>
    <property type="evidence" value="ECO:0007669"/>
    <property type="project" value="TreeGrafter"/>
</dbReference>
<feature type="compositionally biased region" description="Basic and acidic residues" evidence="7">
    <location>
        <begin position="841"/>
        <end position="948"/>
    </location>
</feature>
<organism evidence="9 10">
    <name type="scientific">Malassezia japonica</name>
    <dbReference type="NCBI Taxonomy" id="223818"/>
    <lineage>
        <taxon>Eukaryota</taxon>
        <taxon>Fungi</taxon>
        <taxon>Dikarya</taxon>
        <taxon>Basidiomycota</taxon>
        <taxon>Ustilaginomycotina</taxon>
        <taxon>Malasseziomycetes</taxon>
        <taxon>Malasseziales</taxon>
        <taxon>Malasseziaceae</taxon>
        <taxon>Malassezia</taxon>
    </lineage>
</organism>
<dbReference type="InterPro" id="IPR001752">
    <property type="entry name" value="Kinesin_motor_dom"/>
</dbReference>
<feature type="compositionally biased region" description="Basic and acidic residues" evidence="7">
    <location>
        <begin position="643"/>
        <end position="674"/>
    </location>
</feature>
<evidence type="ECO:0000313" key="10">
    <source>
        <dbReference type="Proteomes" id="UP001217754"/>
    </source>
</evidence>
<dbReference type="PROSITE" id="PS00411">
    <property type="entry name" value="KINESIN_MOTOR_1"/>
    <property type="match status" value="1"/>
</dbReference>
<sequence length="1162" mass="128827">MPGEGAGARENVVVCVRLRPSEHDDGVWTFEHDSNRVLPTEQHPALAKRAGSSTQADDDELRATYDFRYDHLVLGNERTESLYDASVYPVVRAAMEGYNGTVFAYGQTGSGKTYTMSGTHDEPGVIPCAVHDVFSMIREAPHREFLLRVSYLEIYNETLQDLLAPPDATPKKGKTPRIVEERGRVVLSGLHEEVVTTPHEVLALLDRGQAARHVGATDWNTRSSRSHSVFQITIESREEGGGGGAVRVSQLNLIDLAGSERAASEAARRKEGAYINKSLLTLGTVIAKLTEPHPQDSHIPYRDSKLTRLLQTSLSGDARVAVICTISDSSAAATETLSTLKFGRRCKMVVTKAQKHVTVDDKALLEQYRKELDTLRARLEASTVESPPTTPTKDIEALRSERAAAAQEVAQMQETRTDLKQQIDHLTRLILTSRSVAAQTPARVPVEEYASPRRGPRMSDLPVRTPVATPRADFAQHAELATVRRELLQAKEAHYDAISTLEDELVAAKRETEAAKAAADEFKFEMQDMQHAYGQARDLAAENEGLYRDAQAELDTARDEADELRAELDAAKADADELRADNDLAKDEADELRAELDDLQAKIHEVIEERDAAFADAEDARRAARDTDAELDALREQVQVLQREADDARADADDARNDAEDARAAAAEAKRRTTEALASVSGTEKQLRQAREEHATDEAHREFRELVGSHAEASEKDTAHLHARIAALERALTEERATRDLNSLPERPPASPMRARRGMTPPRVPLRTRSTGGTPEPGDLRAQVEQQKALIATLNQSVEGWQARVQMQAKKIAQLAALVEDAPEPAGVTARYEQAIATPDRAAKDAEAKERRERIEEKRQRREAAEKLEAEKEERRIQEERRRREEERERRRREREEEREREKQREERAAAEREKQRDAERQEREAKREAERREREAKQARHEHERQSAARPALLTPTPQRPRSGSPRALPTPGSPSRALPTPSSPSRALPTPGSPSRRPLPSPTGPPLAVPPAPRDLPAPPSARVVPSGSVAALRASLTMHDGLRPQREPLAPLPDAGAPPTSPPDDAARRSAGPPPSHTIRARLSAYTDGAMPRKAPSTMALHERERSSSILRELNDLRAMPRVESSRTVYASPRLPSEKTQARLSAAAYRPDASQYYIS</sequence>
<keyword evidence="2 5" id="KW-0067">ATP-binding</keyword>
<dbReference type="GO" id="GO:0007018">
    <property type="term" value="P:microtubule-based movement"/>
    <property type="evidence" value="ECO:0007669"/>
    <property type="project" value="InterPro"/>
</dbReference>
<evidence type="ECO:0000256" key="3">
    <source>
        <dbReference type="ARBA" id="ARBA00023054"/>
    </source>
</evidence>
<dbReference type="Gene3D" id="1.10.287.1490">
    <property type="match status" value="1"/>
</dbReference>
<evidence type="ECO:0000256" key="1">
    <source>
        <dbReference type="ARBA" id="ARBA00022741"/>
    </source>
</evidence>
<evidence type="ECO:0000256" key="6">
    <source>
        <dbReference type="SAM" id="Coils"/>
    </source>
</evidence>
<dbReference type="GO" id="GO:0008017">
    <property type="term" value="F:microtubule binding"/>
    <property type="evidence" value="ECO:0007669"/>
    <property type="project" value="InterPro"/>
</dbReference>
<feature type="domain" description="Kinesin motor" evidence="8">
    <location>
        <begin position="11"/>
        <end position="349"/>
    </location>
</feature>
<name>A0AAF0F8Z6_9BASI</name>
<dbReference type="GO" id="GO:0003777">
    <property type="term" value="F:microtubule motor activity"/>
    <property type="evidence" value="ECO:0007669"/>
    <property type="project" value="InterPro"/>
</dbReference>
<evidence type="ECO:0000256" key="7">
    <source>
        <dbReference type="SAM" id="MobiDB-lite"/>
    </source>
</evidence>
<dbReference type="GO" id="GO:0005524">
    <property type="term" value="F:ATP binding"/>
    <property type="evidence" value="ECO:0007669"/>
    <property type="project" value="UniProtKB-UniRule"/>
</dbReference>
<evidence type="ECO:0000256" key="5">
    <source>
        <dbReference type="PROSITE-ProRule" id="PRU00283"/>
    </source>
</evidence>
<feature type="compositionally biased region" description="Basic and acidic residues" evidence="7">
    <location>
        <begin position="685"/>
        <end position="699"/>
    </location>
</feature>
<keyword evidence="1 5" id="KW-0547">Nucleotide-binding</keyword>
<dbReference type="SMART" id="SM00129">
    <property type="entry name" value="KISc"/>
    <property type="match status" value="1"/>
</dbReference>
<dbReference type="Proteomes" id="UP001217754">
    <property type="component" value="Chromosome 7"/>
</dbReference>
<evidence type="ECO:0000256" key="2">
    <source>
        <dbReference type="ARBA" id="ARBA00022840"/>
    </source>
</evidence>
<evidence type="ECO:0000256" key="4">
    <source>
        <dbReference type="ARBA" id="ARBA00023175"/>
    </source>
</evidence>
<feature type="compositionally biased region" description="Low complexity" evidence="7">
    <location>
        <begin position="1051"/>
        <end position="1061"/>
    </location>
</feature>
<keyword evidence="4 5" id="KW-0505">Motor protein</keyword>
<comment type="similarity">
    <text evidence="5">Belongs to the TRAFAC class myosin-kinesin ATPase superfamily. Kinesin family.</text>
</comment>
<feature type="binding site" evidence="5">
    <location>
        <begin position="106"/>
        <end position="113"/>
    </location>
    <ligand>
        <name>ATP</name>
        <dbReference type="ChEBI" id="CHEBI:30616"/>
    </ligand>
</feature>
<feature type="region of interest" description="Disordered" evidence="7">
    <location>
        <begin position="642"/>
        <end position="699"/>
    </location>
</feature>
<reference evidence="9" key="1">
    <citation type="submission" date="2023-03" db="EMBL/GenBank/DDBJ databases">
        <title>Mating type loci evolution in Malassezia.</title>
        <authorList>
            <person name="Coelho M.A."/>
        </authorList>
    </citation>
    <scope>NUCLEOTIDE SEQUENCE</scope>
    <source>
        <strain evidence="9">CBS 9431</strain>
    </source>
</reference>
<dbReference type="InterPro" id="IPR036961">
    <property type="entry name" value="Kinesin_motor_dom_sf"/>
</dbReference>
<dbReference type="InterPro" id="IPR019821">
    <property type="entry name" value="Kinesin_motor_CS"/>
</dbReference>
<accession>A0AAF0F8Z6</accession>
<dbReference type="AlphaFoldDB" id="A0AAF0F8Z6"/>
<dbReference type="GeneID" id="85227237"/>
<dbReference type="PROSITE" id="PS50067">
    <property type="entry name" value="KINESIN_MOTOR_2"/>
    <property type="match status" value="1"/>
</dbReference>
<gene>
    <name evidence="9" type="ORF">MJAP1_003586</name>
</gene>
<feature type="region of interest" description="Disordered" evidence="7">
    <location>
        <begin position="738"/>
        <end position="778"/>
    </location>
</feature>
<dbReference type="PRINTS" id="PR00380">
    <property type="entry name" value="KINESINHEAVY"/>
</dbReference>
<evidence type="ECO:0000259" key="8">
    <source>
        <dbReference type="PROSITE" id="PS50067"/>
    </source>
</evidence>
<dbReference type="Pfam" id="PF00225">
    <property type="entry name" value="Kinesin"/>
    <property type="match status" value="1"/>
</dbReference>
<dbReference type="GO" id="GO:0005874">
    <property type="term" value="C:microtubule"/>
    <property type="evidence" value="ECO:0007669"/>
    <property type="project" value="TreeGrafter"/>
</dbReference>
<keyword evidence="3 6" id="KW-0175">Coiled coil</keyword>
<feature type="compositionally biased region" description="Pro residues" evidence="7">
    <location>
        <begin position="999"/>
        <end position="1022"/>
    </location>
</feature>
<evidence type="ECO:0000313" key="9">
    <source>
        <dbReference type="EMBL" id="WFD40598.1"/>
    </source>
</evidence>
<dbReference type="SUPFAM" id="SSF52540">
    <property type="entry name" value="P-loop containing nucleoside triphosphate hydrolases"/>
    <property type="match status" value="1"/>
</dbReference>
<proteinExistence type="inferred from homology"/>
<feature type="coiled-coil region" evidence="6">
    <location>
        <begin position="365"/>
        <end position="429"/>
    </location>
</feature>
<feature type="region of interest" description="Disordered" evidence="7">
    <location>
        <begin position="830"/>
        <end position="1110"/>
    </location>
</feature>
<protein>
    <recommendedName>
        <fullName evidence="8">Kinesin motor domain-containing protein</fullName>
    </recommendedName>
</protein>
<dbReference type="InterPro" id="IPR027417">
    <property type="entry name" value="P-loop_NTPase"/>
</dbReference>